<dbReference type="CDD" id="cd00075">
    <property type="entry name" value="HATPase"/>
    <property type="match status" value="1"/>
</dbReference>
<evidence type="ECO:0000256" key="7">
    <source>
        <dbReference type="ARBA" id="ARBA00022777"/>
    </source>
</evidence>
<dbReference type="Gene3D" id="3.30.565.10">
    <property type="entry name" value="Histidine kinase-like ATPase, C-terminal domain"/>
    <property type="match status" value="1"/>
</dbReference>
<dbReference type="InterPro" id="IPR003661">
    <property type="entry name" value="HisK_dim/P_dom"/>
</dbReference>
<dbReference type="Proteomes" id="UP000183760">
    <property type="component" value="Unassembled WGS sequence"/>
</dbReference>
<dbReference type="CDD" id="cd00082">
    <property type="entry name" value="HisKA"/>
    <property type="match status" value="1"/>
</dbReference>
<name>A0A511T4G9_MYXFU</name>
<evidence type="ECO:0000256" key="10">
    <source>
        <dbReference type="ARBA" id="ARBA00023136"/>
    </source>
</evidence>
<evidence type="ECO:0000313" key="14">
    <source>
        <dbReference type="EMBL" id="GEN09054.1"/>
    </source>
</evidence>
<evidence type="ECO:0000256" key="3">
    <source>
        <dbReference type="ARBA" id="ARBA00012438"/>
    </source>
</evidence>
<evidence type="ECO:0000259" key="13">
    <source>
        <dbReference type="PROSITE" id="PS50885"/>
    </source>
</evidence>
<dbReference type="PRINTS" id="PR00344">
    <property type="entry name" value="BCTRLSENSOR"/>
</dbReference>
<keyword evidence="9" id="KW-0902">Two-component regulatory system</keyword>
<gene>
    <name evidence="14" type="ORF">MFU01_40910</name>
    <name evidence="15" type="ORF">SAMN05443572_105311</name>
</gene>
<evidence type="ECO:0000313" key="15">
    <source>
        <dbReference type="EMBL" id="SEU14853.1"/>
    </source>
</evidence>
<evidence type="ECO:0000256" key="6">
    <source>
        <dbReference type="ARBA" id="ARBA00022692"/>
    </source>
</evidence>
<dbReference type="Gene3D" id="6.10.340.10">
    <property type="match status" value="1"/>
</dbReference>
<evidence type="ECO:0000313" key="17">
    <source>
        <dbReference type="Proteomes" id="UP000321514"/>
    </source>
</evidence>
<comment type="subcellular location">
    <subcellularLocation>
        <location evidence="2">Membrane</location>
    </subcellularLocation>
</comment>
<comment type="catalytic activity">
    <reaction evidence="1">
        <text>ATP + protein L-histidine = ADP + protein N-phospho-L-histidine.</text>
        <dbReference type="EC" id="2.7.13.3"/>
    </reaction>
</comment>
<reference evidence="15 16" key="1">
    <citation type="submission" date="2016-10" db="EMBL/GenBank/DDBJ databases">
        <authorList>
            <person name="Varghese N."/>
            <person name="Submissions S."/>
        </authorList>
    </citation>
    <scope>NUCLEOTIDE SEQUENCE [LARGE SCALE GENOMIC DNA]</scope>
    <source>
        <strain evidence="15 16">DSM 16525</strain>
    </source>
</reference>
<dbReference type="InterPro" id="IPR003594">
    <property type="entry name" value="HATPase_dom"/>
</dbReference>
<keyword evidence="10 11" id="KW-0472">Membrane</keyword>
<dbReference type="STRING" id="1334629.MFUL124B02_26770"/>
<evidence type="ECO:0000259" key="12">
    <source>
        <dbReference type="PROSITE" id="PS50109"/>
    </source>
</evidence>
<proteinExistence type="predicted"/>
<dbReference type="InterPro" id="IPR050428">
    <property type="entry name" value="TCS_sensor_his_kinase"/>
</dbReference>
<feature type="transmembrane region" description="Helical" evidence="11">
    <location>
        <begin position="19"/>
        <end position="36"/>
    </location>
</feature>
<dbReference type="PANTHER" id="PTHR45436">
    <property type="entry name" value="SENSOR HISTIDINE KINASE YKOH"/>
    <property type="match status" value="1"/>
</dbReference>
<evidence type="ECO:0000256" key="2">
    <source>
        <dbReference type="ARBA" id="ARBA00004370"/>
    </source>
</evidence>
<dbReference type="AlphaFoldDB" id="A0A511T4G9"/>
<keyword evidence="4" id="KW-0597">Phosphoprotein</keyword>
<dbReference type="GO" id="GO:0016020">
    <property type="term" value="C:membrane"/>
    <property type="evidence" value="ECO:0007669"/>
    <property type="project" value="UniProtKB-SubCell"/>
</dbReference>
<dbReference type="Gene3D" id="3.30.450.290">
    <property type="match status" value="1"/>
</dbReference>
<evidence type="ECO:0000256" key="8">
    <source>
        <dbReference type="ARBA" id="ARBA00022989"/>
    </source>
</evidence>
<dbReference type="SMART" id="SM00304">
    <property type="entry name" value="HAMP"/>
    <property type="match status" value="1"/>
</dbReference>
<keyword evidence="5" id="KW-0808">Transferase</keyword>
<dbReference type="SUPFAM" id="SSF158472">
    <property type="entry name" value="HAMP domain-like"/>
    <property type="match status" value="1"/>
</dbReference>
<dbReference type="Pfam" id="PF02518">
    <property type="entry name" value="HATPase_c"/>
    <property type="match status" value="1"/>
</dbReference>
<protein>
    <recommendedName>
        <fullName evidence="3">histidine kinase</fullName>
        <ecNumber evidence="3">2.7.13.3</ecNumber>
    </recommendedName>
</protein>
<dbReference type="InterPro" id="IPR004358">
    <property type="entry name" value="Sig_transdc_His_kin-like_C"/>
</dbReference>
<dbReference type="PROSITE" id="PS50109">
    <property type="entry name" value="HIS_KIN"/>
    <property type="match status" value="1"/>
</dbReference>
<keyword evidence="16" id="KW-1185">Reference proteome</keyword>
<dbReference type="Proteomes" id="UP000321514">
    <property type="component" value="Unassembled WGS sequence"/>
</dbReference>
<evidence type="ECO:0000256" key="5">
    <source>
        <dbReference type="ARBA" id="ARBA00022679"/>
    </source>
</evidence>
<evidence type="ECO:0000256" key="9">
    <source>
        <dbReference type="ARBA" id="ARBA00023012"/>
    </source>
</evidence>
<dbReference type="SUPFAM" id="SSF55874">
    <property type="entry name" value="ATPase domain of HSP90 chaperone/DNA topoisomerase II/histidine kinase"/>
    <property type="match status" value="1"/>
</dbReference>
<dbReference type="PROSITE" id="PS50885">
    <property type="entry name" value="HAMP"/>
    <property type="match status" value="1"/>
</dbReference>
<dbReference type="EC" id="2.7.13.3" evidence="3"/>
<keyword evidence="6 11" id="KW-0812">Transmembrane</keyword>
<dbReference type="InterPro" id="IPR003660">
    <property type="entry name" value="HAMP_dom"/>
</dbReference>
<feature type="transmembrane region" description="Helical" evidence="11">
    <location>
        <begin position="179"/>
        <end position="202"/>
    </location>
</feature>
<evidence type="ECO:0000313" key="16">
    <source>
        <dbReference type="Proteomes" id="UP000183760"/>
    </source>
</evidence>
<dbReference type="Gene3D" id="1.10.287.130">
    <property type="match status" value="1"/>
</dbReference>
<accession>A0A511T4G9</accession>
<evidence type="ECO:0000256" key="4">
    <source>
        <dbReference type="ARBA" id="ARBA00022553"/>
    </source>
</evidence>
<dbReference type="EMBL" id="FOIB01000005">
    <property type="protein sequence ID" value="SEU14853.1"/>
    <property type="molecule type" value="Genomic_DNA"/>
</dbReference>
<dbReference type="InterPro" id="IPR036097">
    <property type="entry name" value="HisK_dim/P_sf"/>
</dbReference>
<keyword evidence="7 15" id="KW-0418">Kinase</keyword>
<keyword evidence="8 11" id="KW-1133">Transmembrane helix</keyword>
<organism evidence="14 17">
    <name type="scientific">Myxococcus fulvus</name>
    <dbReference type="NCBI Taxonomy" id="33"/>
    <lineage>
        <taxon>Bacteria</taxon>
        <taxon>Pseudomonadati</taxon>
        <taxon>Myxococcota</taxon>
        <taxon>Myxococcia</taxon>
        <taxon>Myxococcales</taxon>
        <taxon>Cystobacterineae</taxon>
        <taxon>Myxococcaceae</taxon>
        <taxon>Myxococcus</taxon>
    </lineage>
</organism>
<dbReference type="InterPro" id="IPR005467">
    <property type="entry name" value="His_kinase_dom"/>
</dbReference>
<evidence type="ECO:0000256" key="11">
    <source>
        <dbReference type="SAM" id="Phobius"/>
    </source>
</evidence>
<reference evidence="14 17" key="2">
    <citation type="submission" date="2019-07" db="EMBL/GenBank/DDBJ databases">
        <title>Whole genome shotgun sequence of Myxococcus fulvus NBRC 100333.</title>
        <authorList>
            <person name="Hosoyama A."/>
            <person name="Uohara A."/>
            <person name="Ohji S."/>
            <person name="Ichikawa N."/>
        </authorList>
    </citation>
    <scope>NUCLEOTIDE SEQUENCE [LARGE SCALE GENOMIC DNA]</scope>
    <source>
        <strain evidence="14 17">NBRC 100333</strain>
    </source>
</reference>
<dbReference type="SMART" id="SM00388">
    <property type="entry name" value="HisKA"/>
    <property type="match status" value="1"/>
</dbReference>
<feature type="domain" description="Histidine kinase" evidence="12">
    <location>
        <begin position="283"/>
        <end position="502"/>
    </location>
</feature>
<sequence>MNHLCTFATVGGVRIATKLGLWLTLTSALILGSYGYRQLQREEHELRTATEESSRLLATALQVAMENALRDGQGADVREMLESLEVKDPTVDVFVFDAKKGLVARSLGSSRTLPLVEAEALRVMEAHGVTSRFEGPEGLSHLSVVVPLRSDEGGTVGALAVVNPLDGLRMDLERTRRSTVLSVLTLIAGISLVGWLLLWLHLQRPLERVVRAMRAVRGGDFSATVVVEREDEVGEMVHAFNAMVKELGEARGRLNVETEARISMEAGLRRVDKLVTLGQLSAGLAHEIGSPLLILGGRAQALASRTELPDDVRRNAGILVEQCERITRTVRQLLDLTRRKPPRREVLDVHLPVRAVVELLEHDARKRDVTLEFQVEAPLPRVLADGDGVQQVALNLLTNALRATPRGGRVRVTLAPSVFRSAPGLSERRGVCLCVEDTGVGIDEAQQARIFEPFFSTWTELGGTGLGLVVVKSIVADHGGAVSVTSRAGEGSRFIVQLPAVEDEDTKEEAV</sequence>
<comment type="caution">
    <text evidence="14">The sequence shown here is derived from an EMBL/GenBank/DDBJ whole genome shotgun (WGS) entry which is preliminary data.</text>
</comment>
<dbReference type="InterPro" id="IPR036890">
    <property type="entry name" value="HATPase_C_sf"/>
</dbReference>
<dbReference type="CDD" id="cd06225">
    <property type="entry name" value="HAMP"/>
    <property type="match status" value="1"/>
</dbReference>
<dbReference type="SUPFAM" id="SSF47384">
    <property type="entry name" value="Homodimeric domain of signal transducing histidine kinase"/>
    <property type="match status" value="1"/>
</dbReference>
<dbReference type="Pfam" id="PF00672">
    <property type="entry name" value="HAMP"/>
    <property type="match status" value="1"/>
</dbReference>
<dbReference type="PANTHER" id="PTHR45436:SF5">
    <property type="entry name" value="SENSOR HISTIDINE KINASE TRCS"/>
    <property type="match status" value="1"/>
</dbReference>
<dbReference type="Pfam" id="PF00512">
    <property type="entry name" value="HisKA"/>
    <property type="match status" value="1"/>
</dbReference>
<dbReference type="SMART" id="SM00387">
    <property type="entry name" value="HATPase_c"/>
    <property type="match status" value="1"/>
</dbReference>
<feature type="domain" description="HAMP" evidence="13">
    <location>
        <begin position="200"/>
        <end position="252"/>
    </location>
</feature>
<dbReference type="GO" id="GO:0000155">
    <property type="term" value="F:phosphorelay sensor kinase activity"/>
    <property type="evidence" value="ECO:0007669"/>
    <property type="project" value="InterPro"/>
</dbReference>
<dbReference type="EMBL" id="BJXR01000031">
    <property type="protein sequence ID" value="GEN09054.1"/>
    <property type="molecule type" value="Genomic_DNA"/>
</dbReference>
<evidence type="ECO:0000256" key="1">
    <source>
        <dbReference type="ARBA" id="ARBA00000085"/>
    </source>
</evidence>